<dbReference type="GO" id="GO:0005739">
    <property type="term" value="C:mitochondrion"/>
    <property type="evidence" value="ECO:0007669"/>
    <property type="project" value="TreeGrafter"/>
</dbReference>
<dbReference type="FunFam" id="1.25.40.10:FF:000196">
    <property type="entry name" value="Pentatricopeptide repeat-containing protein At4g14850"/>
    <property type="match status" value="1"/>
</dbReference>
<sequence>MRSVARVRLAPKPRASQHPLPPLQLAAASSVAALGCGSHPDAFYYASILSSLSRECLLSHARHPFDESPTRALHAQTCRALHGRILRAALPLQGRLGDALVELYCKSGRVGYAWSALSCVGAARASGAASSLLACHARSGSPEDVLGAFRYVRCAAGGRPDQFGLAVVLSACSRMGVLACGRQVHSDVIKSGFSSSAFCEAALVDMYAKCGDVADARRVFDGITCPDTICWSSMIACYHRIGHYQEALDLFSRMDKMGHAPDQVTLVTIISTLASLGRLDHATTLLKKMPTPSTVAWNAVISGHAQSGLGFDVLGLYKDMRSRGLQPTRSTFASMLSAAATMKAYHEGQQIHAAAARHGLDANVFVGSSLINLYAKCGCLGDAMNVFDLSCEKNIVMWNAMLTGFVQNELPEEAIGMFQYMRTYTIQPDEFTYVSILGACTYLNSFYLGKQVHCVTIKNRMGISLFVANATLDMYSKFGAIGDAKVLFSLIPHKDSVSWNALIVGLARNLEEEEAVCMLKRMRLNGVTPDDVSLSSAINACSNIRATETGKQIHCLAIKYSICSNHAVGSSLIDLYSKHGDVESSRKILAQVDDSSIVPINALIAGLVQNNNEDEARQLFQQFLKDGLKPSSATFSSILSGCIGSLSSVIGQQAHCYTLKSGLLYDDALLGVSLSGIYLKSKMLEDANKLFTEMPDHKNLFEWTAIISGYAQNGYGDHSLVSFWRMRRYNVHPDEATFASVLKACSDVTALADGKEIHGLIIKYGFDSYEIATSALIDMYSKCEAQEVIDHLPFRPDGVVWATYLAACQIHKDEERGKIAAKKLVELEPHYSSTYVVLSSLHAAAGNWAEAKVARESMREKGVAKFPGCSWITVGNKTSLFLVQDKYHPENLSIYEMLGDLTGMMKKCNDIEEYSLINSAEMLA</sequence>
<dbReference type="GO" id="GO:0003723">
    <property type="term" value="F:RNA binding"/>
    <property type="evidence" value="ECO:0007669"/>
    <property type="project" value="InterPro"/>
</dbReference>
<dbReference type="Pfam" id="PF13041">
    <property type="entry name" value="PPR_2"/>
    <property type="match status" value="5"/>
</dbReference>
<dbReference type="HOGENOM" id="CLU_002706_15_8_1"/>
<dbReference type="Gene3D" id="1.25.40.10">
    <property type="entry name" value="Tetratricopeptide repeat domain"/>
    <property type="match status" value="5"/>
</dbReference>
<evidence type="ECO:0000256" key="2">
    <source>
        <dbReference type="ARBA" id="ARBA00022946"/>
    </source>
</evidence>
<keyword evidence="2" id="KW-0809">Transit peptide</keyword>
<dbReference type="STRING" id="77586.A0A0D9W756"/>
<feature type="repeat" description="PPR" evidence="3">
    <location>
        <begin position="699"/>
        <end position="733"/>
    </location>
</feature>
<dbReference type="GO" id="GO:0099402">
    <property type="term" value="P:plant organ development"/>
    <property type="evidence" value="ECO:0007669"/>
    <property type="project" value="UniProtKB-ARBA"/>
</dbReference>
<reference evidence="5" key="3">
    <citation type="submission" date="2015-04" db="UniProtKB">
        <authorList>
            <consortium name="EnsemblPlants"/>
        </authorList>
    </citation>
    <scope>IDENTIFICATION</scope>
</reference>
<evidence type="ECO:0000256" key="1">
    <source>
        <dbReference type="ARBA" id="ARBA00022737"/>
    </source>
</evidence>
<evidence type="ECO:0000256" key="3">
    <source>
        <dbReference type="PROSITE-ProRule" id="PRU00708"/>
    </source>
</evidence>
<feature type="repeat" description="PPR" evidence="3">
    <location>
        <begin position="495"/>
        <end position="529"/>
    </location>
</feature>
<organism evidence="5 6">
    <name type="scientific">Leersia perrieri</name>
    <dbReference type="NCBI Taxonomy" id="77586"/>
    <lineage>
        <taxon>Eukaryota</taxon>
        <taxon>Viridiplantae</taxon>
        <taxon>Streptophyta</taxon>
        <taxon>Embryophyta</taxon>
        <taxon>Tracheophyta</taxon>
        <taxon>Spermatophyta</taxon>
        <taxon>Magnoliopsida</taxon>
        <taxon>Liliopsida</taxon>
        <taxon>Poales</taxon>
        <taxon>Poaceae</taxon>
        <taxon>BOP clade</taxon>
        <taxon>Oryzoideae</taxon>
        <taxon>Oryzeae</taxon>
        <taxon>Oryzinae</taxon>
        <taxon>Leersia</taxon>
    </lineage>
</organism>
<dbReference type="PROSITE" id="PS51375">
    <property type="entry name" value="PPR"/>
    <property type="match status" value="6"/>
</dbReference>
<keyword evidence="1" id="KW-0677">Repeat</keyword>
<dbReference type="InterPro" id="IPR002885">
    <property type="entry name" value="PPR_rpt"/>
</dbReference>
<dbReference type="InterPro" id="IPR046848">
    <property type="entry name" value="E_motif"/>
</dbReference>
<feature type="repeat" description="PPR" evidence="3">
    <location>
        <begin position="394"/>
        <end position="428"/>
    </location>
</feature>
<dbReference type="PANTHER" id="PTHR24015">
    <property type="entry name" value="OS07G0578800 PROTEIN-RELATED"/>
    <property type="match status" value="1"/>
</dbReference>
<dbReference type="FunFam" id="1.25.40.10:FF:000453">
    <property type="entry name" value="Pentatricopeptide repeat-containing protein mitochondrial"/>
    <property type="match status" value="1"/>
</dbReference>
<feature type="repeat" description="PPR" evidence="3">
    <location>
        <begin position="293"/>
        <end position="327"/>
    </location>
</feature>
<feature type="repeat" description="PPR" evidence="3">
    <location>
        <begin position="227"/>
        <end position="261"/>
    </location>
</feature>
<dbReference type="InterPro" id="IPR011990">
    <property type="entry name" value="TPR-like_helical_dom_sf"/>
</dbReference>
<evidence type="ECO:0000313" key="5">
    <source>
        <dbReference type="EnsemblPlants" id="LPERR04G15120.1"/>
    </source>
</evidence>
<dbReference type="NCBIfam" id="TIGR00756">
    <property type="entry name" value="PPR"/>
    <property type="match status" value="5"/>
</dbReference>
<protein>
    <recommendedName>
        <fullName evidence="7">Pentacotripeptide-repeat region of PRORP domain-containing protein</fullName>
    </recommendedName>
</protein>
<dbReference type="Gramene" id="LPERR04G15120.1">
    <property type="protein sequence ID" value="LPERR04G15120.1"/>
    <property type="gene ID" value="LPERR04G15120"/>
</dbReference>
<feature type="repeat" description="PPR" evidence="3">
    <location>
        <begin position="596"/>
        <end position="630"/>
    </location>
</feature>
<dbReference type="PANTHER" id="PTHR24015:SF1825">
    <property type="entry name" value="OS04G0514500 PROTEIN"/>
    <property type="match status" value="1"/>
</dbReference>
<proteinExistence type="predicted"/>
<dbReference type="eggNOG" id="KOG4197">
    <property type="taxonomic scope" value="Eukaryota"/>
</dbReference>
<dbReference type="Proteomes" id="UP000032180">
    <property type="component" value="Chromosome 4"/>
</dbReference>
<evidence type="ECO:0000256" key="4">
    <source>
        <dbReference type="SAM" id="MobiDB-lite"/>
    </source>
</evidence>
<dbReference type="SUPFAM" id="SSF48452">
    <property type="entry name" value="TPR-like"/>
    <property type="match status" value="1"/>
</dbReference>
<feature type="region of interest" description="Disordered" evidence="4">
    <location>
        <begin position="1"/>
        <end position="20"/>
    </location>
</feature>
<dbReference type="InterPro" id="IPR046960">
    <property type="entry name" value="PPR_At4g14850-like_plant"/>
</dbReference>
<reference evidence="5 6" key="1">
    <citation type="submission" date="2012-08" db="EMBL/GenBank/DDBJ databases">
        <title>Oryza genome evolution.</title>
        <authorList>
            <person name="Wing R.A."/>
        </authorList>
    </citation>
    <scope>NUCLEOTIDE SEQUENCE</scope>
</reference>
<name>A0A0D9W756_9ORYZ</name>
<dbReference type="GO" id="GO:0009451">
    <property type="term" value="P:RNA modification"/>
    <property type="evidence" value="ECO:0007669"/>
    <property type="project" value="InterPro"/>
</dbReference>
<reference evidence="6" key="2">
    <citation type="submission" date="2013-12" db="EMBL/GenBank/DDBJ databases">
        <authorList>
            <person name="Yu Y."/>
            <person name="Lee S."/>
            <person name="de Baynast K."/>
            <person name="Wissotski M."/>
            <person name="Liu L."/>
            <person name="Talag J."/>
            <person name="Goicoechea J."/>
            <person name="Angelova A."/>
            <person name="Jetty R."/>
            <person name="Kudrna D."/>
            <person name="Golser W."/>
            <person name="Rivera L."/>
            <person name="Zhang J."/>
            <person name="Wing R."/>
        </authorList>
    </citation>
    <scope>NUCLEOTIDE SEQUENCE</scope>
</reference>
<dbReference type="Pfam" id="PF01535">
    <property type="entry name" value="PPR"/>
    <property type="match status" value="2"/>
</dbReference>
<evidence type="ECO:0008006" key="7">
    <source>
        <dbReference type="Google" id="ProtNLM"/>
    </source>
</evidence>
<dbReference type="FunFam" id="1.25.40.10:FF:000344">
    <property type="entry name" value="Pentatricopeptide repeat-containing protein"/>
    <property type="match status" value="1"/>
</dbReference>
<dbReference type="Pfam" id="PF20431">
    <property type="entry name" value="E_motif"/>
    <property type="match status" value="1"/>
</dbReference>
<dbReference type="AlphaFoldDB" id="A0A0D9W756"/>
<evidence type="ECO:0000313" key="6">
    <source>
        <dbReference type="Proteomes" id="UP000032180"/>
    </source>
</evidence>
<dbReference type="FunFam" id="1.25.40.10:FF:000158">
    <property type="entry name" value="pentatricopeptide repeat-containing protein At2g33680"/>
    <property type="match status" value="1"/>
</dbReference>
<keyword evidence="6" id="KW-1185">Reference proteome</keyword>
<accession>A0A0D9W756</accession>
<dbReference type="EnsemblPlants" id="LPERR04G15120.1">
    <property type="protein sequence ID" value="LPERR04G15120.1"/>
    <property type="gene ID" value="LPERR04G15120"/>
</dbReference>